<feature type="chain" id="PRO_5020624491" evidence="1">
    <location>
        <begin position="20"/>
        <end position="349"/>
    </location>
</feature>
<gene>
    <name evidence="3" type="ORF">CRV06_09150</name>
</gene>
<keyword evidence="4" id="KW-1185">Reference proteome</keyword>
<dbReference type="Gene3D" id="3.40.50.1980">
    <property type="entry name" value="Nitrogenase molybdenum iron protein domain"/>
    <property type="match status" value="2"/>
</dbReference>
<dbReference type="PANTHER" id="PTHR30535:SF34">
    <property type="entry name" value="MOLYBDATE-BINDING PROTEIN MOLA"/>
    <property type="match status" value="1"/>
</dbReference>
<evidence type="ECO:0000256" key="1">
    <source>
        <dbReference type="SAM" id="SignalP"/>
    </source>
</evidence>
<proteinExistence type="predicted"/>
<dbReference type="PROSITE" id="PS50983">
    <property type="entry name" value="FE_B12_PBP"/>
    <property type="match status" value="1"/>
</dbReference>
<sequence length="349" mass="40378">MRLIKLLFFLTLSSSLLFAKIEFYDQTNTKIILKNEAKKVVSIPIPLASLSISIDKDISRLSSINPVAKEAIKNGILGKIFPKSLNLSTKGVGENFIPNIEELLKLDPDLIFQWAHFGQNSIEPLKNAGLNVALLKYGKEESIEEWFKILGKAYGKEKRVKEILNYRQSVKNRLKKLTKNLKNRPRILYFLRVNQSLRVAGEDSFNDYSINLSGGENIKNFKSFKEVGIEEILKYNPEIILLNNFESNLSLNKIYDNPLLSLTNAAKNKRVYKVPLGGARWDPPGQESPLMWLWLFKLLHPKTADFDFKQEMKKAYRLLYNYDLKEEEIKTILHFNINKNSKYYKDLIQ</sequence>
<organism evidence="3 4">
    <name type="scientific">Halarcobacter anaerophilus</name>
    <dbReference type="NCBI Taxonomy" id="877500"/>
    <lineage>
        <taxon>Bacteria</taxon>
        <taxon>Pseudomonadati</taxon>
        <taxon>Campylobacterota</taxon>
        <taxon>Epsilonproteobacteria</taxon>
        <taxon>Campylobacterales</taxon>
        <taxon>Arcobacteraceae</taxon>
        <taxon>Halarcobacter</taxon>
    </lineage>
</organism>
<evidence type="ECO:0000259" key="2">
    <source>
        <dbReference type="PROSITE" id="PS50983"/>
    </source>
</evidence>
<comment type="caution">
    <text evidence="3">The sequence shown here is derived from an EMBL/GenBank/DDBJ whole genome shotgun (WGS) entry which is preliminary data.</text>
</comment>
<dbReference type="SUPFAM" id="SSF53807">
    <property type="entry name" value="Helical backbone' metal receptor"/>
    <property type="match status" value="1"/>
</dbReference>
<dbReference type="Pfam" id="PF01497">
    <property type="entry name" value="Peripla_BP_2"/>
    <property type="match status" value="1"/>
</dbReference>
<dbReference type="STRING" id="877500.GCA_000935065_02089"/>
<reference evidence="3 4" key="1">
    <citation type="submission" date="2017-10" db="EMBL/GenBank/DDBJ databases">
        <title>Genomics of the genus Arcobacter.</title>
        <authorList>
            <person name="Perez-Cataluna A."/>
            <person name="Figueras M.J."/>
        </authorList>
    </citation>
    <scope>NUCLEOTIDE SEQUENCE [LARGE SCALE GENOMIC DNA]</scope>
    <source>
        <strain evidence="3 4">DSM 24636</strain>
    </source>
</reference>
<name>A0A4Q0Y0L5_9BACT</name>
<dbReference type="RefSeq" id="WP_129082241.1">
    <property type="nucleotide sequence ID" value="NZ_CP041070.1"/>
</dbReference>
<dbReference type="Proteomes" id="UP000290191">
    <property type="component" value="Unassembled WGS sequence"/>
</dbReference>
<feature type="domain" description="Fe/B12 periplasmic-binding" evidence="2">
    <location>
        <begin position="39"/>
        <end position="303"/>
    </location>
</feature>
<dbReference type="GO" id="GO:0071281">
    <property type="term" value="P:cellular response to iron ion"/>
    <property type="evidence" value="ECO:0007669"/>
    <property type="project" value="TreeGrafter"/>
</dbReference>
<dbReference type="EMBL" id="PDKO01000007">
    <property type="protein sequence ID" value="RXJ62624.1"/>
    <property type="molecule type" value="Genomic_DNA"/>
</dbReference>
<evidence type="ECO:0000313" key="3">
    <source>
        <dbReference type="EMBL" id="RXJ62624.1"/>
    </source>
</evidence>
<keyword evidence="1" id="KW-0732">Signal</keyword>
<dbReference type="InterPro" id="IPR050902">
    <property type="entry name" value="ABC_Transporter_SBP"/>
</dbReference>
<dbReference type="AlphaFoldDB" id="A0A4Q0Y0L5"/>
<accession>A0A4Q0Y0L5</accession>
<feature type="signal peptide" evidence="1">
    <location>
        <begin position="1"/>
        <end position="19"/>
    </location>
</feature>
<evidence type="ECO:0000313" key="4">
    <source>
        <dbReference type="Proteomes" id="UP000290191"/>
    </source>
</evidence>
<dbReference type="InterPro" id="IPR002491">
    <property type="entry name" value="ABC_transptr_periplasmic_BD"/>
</dbReference>
<dbReference type="Gene3D" id="1.20.58.2180">
    <property type="match status" value="1"/>
</dbReference>
<dbReference type="OrthoDB" id="9775594at2"/>
<dbReference type="PANTHER" id="PTHR30535">
    <property type="entry name" value="VITAMIN B12-BINDING PROTEIN"/>
    <property type="match status" value="1"/>
</dbReference>
<protein>
    <submittedName>
        <fullName evidence="3">Iron ABC transporter substrate-binding protein</fullName>
    </submittedName>
</protein>